<dbReference type="EMBL" id="BAAAHK010000022">
    <property type="protein sequence ID" value="GAA0961065.1"/>
    <property type="molecule type" value="Genomic_DNA"/>
</dbReference>
<reference evidence="2" key="1">
    <citation type="journal article" date="2019" name="Int. J. Syst. Evol. Microbiol.">
        <title>The Global Catalogue of Microorganisms (GCM) 10K type strain sequencing project: providing services to taxonomists for standard genome sequencing and annotation.</title>
        <authorList>
            <consortium name="The Broad Institute Genomics Platform"/>
            <consortium name="The Broad Institute Genome Sequencing Center for Infectious Disease"/>
            <person name="Wu L."/>
            <person name="Ma J."/>
        </authorList>
    </citation>
    <scope>NUCLEOTIDE SEQUENCE [LARGE SCALE GENOMIC DNA]</scope>
    <source>
        <strain evidence="2">JCM 10977</strain>
    </source>
</reference>
<comment type="caution">
    <text evidence="1">The sequence shown here is derived from an EMBL/GenBank/DDBJ whole genome shotgun (WGS) entry which is preliminary data.</text>
</comment>
<proteinExistence type="predicted"/>
<keyword evidence="2" id="KW-1185">Reference proteome</keyword>
<evidence type="ECO:0000313" key="1">
    <source>
        <dbReference type="EMBL" id="GAA0961065.1"/>
    </source>
</evidence>
<dbReference type="InterPro" id="IPR011009">
    <property type="entry name" value="Kinase-like_dom_sf"/>
</dbReference>
<dbReference type="SUPFAM" id="SSF56112">
    <property type="entry name" value="Protein kinase-like (PK-like)"/>
    <property type="match status" value="1"/>
</dbReference>
<protein>
    <submittedName>
        <fullName evidence="1">Phosphotransferase</fullName>
    </submittedName>
</protein>
<accession>A0ABP4C9K9</accession>
<organism evidence="1 2">
    <name type="scientific">Kribbella koreensis</name>
    <dbReference type="NCBI Taxonomy" id="57909"/>
    <lineage>
        <taxon>Bacteria</taxon>
        <taxon>Bacillati</taxon>
        <taxon>Actinomycetota</taxon>
        <taxon>Actinomycetes</taxon>
        <taxon>Propionibacteriales</taxon>
        <taxon>Kribbellaceae</taxon>
        <taxon>Kribbella</taxon>
    </lineage>
</organism>
<gene>
    <name evidence="1" type="ORF">GCM10009554_76940</name>
</gene>
<evidence type="ECO:0000313" key="2">
    <source>
        <dbReference type="Proteomes" id="UP001500542"/>
    </source>
</evidence>
<dbReference type="Proteomes" id="UP001500542">
    <property type="component" value="Unassembled WGS sequence"/>
</dbReference>
<name>A0ABP4C9K9_9ACTN</name>
<sequence length="300" mass="33281">MAAGVERVGEVAQPRVRAWGTVLRADTTAGPVWLKAPGPATVFEVPLYRLLATMVPRFVLDPIAIDLQRGWVLLPDGGPTLREQIGDRDLSEVMTRVLPQYAELQLELQPHAEDLLAAGVTDMRPAVMPQRFDEALEVTGRYAETSGDAEAKERHAWIAGQRAEFTARCADLPDRASLDHNDLHTNNMLGGPDDSVRFYDWGDSVLAHSFSSMLIPLLALTKLLDVGPDDDQVRRPRDAYLEVFGNPAELVAELDLACWIGKVARTLVWERSLHGDPGEYADAPLETLWSLRMNSWHFPA</sequence>